<reference evidence="2" key="1">
    <citation type="submission" date="2016-06" db="UniProtKB">
        <authorList>
            <consortium name="WormBaseParasite"/>
        </authorList>
    </citation>
    <scope>IDENTIFICATION</scope>
</reference>
<evidence type="ECO:0000313" key="2">
    <source>
        <dbReference type="WBParaSite" id="ECPE_0000164301-mRNA-1"/>
    </source>
</evidence>
<proteinExistence type="predicted"/>
<feature type="compositionally biased region" description="Acidic residues" evidence="1">
    <location>
        <begin position="184"/>
        <end position="249"/>
    </location>
</feature>
<evidence type="ECO:0000256" key="1">
    <source>
        <dbReference type="SAM" id="MobiDB-lite"/>
    </source>
</evidence>
<accession>A0A183A3V8</accession>
<feature type="region of interest" description="Disordered" evidence="1">
    <location>
        <begin position="180"/>
        <end position="257"/>
    </location>
</feature>
<organism evidence="2">
    <name type="scientific">Echinostoma caproni</name>
    <dbReference type="NCBI Taxonomy" id="27848"/>
    <lineage>
        <taxon>Eukaryota</taxon>
        <taxon>Metazoa</taxon>
        <taxon>Spiralia</taxon>
        <taxon>Lophotrochozoa</taxon>
        <taxon>Platyhelminthes</taxon>
        <taxon>Trematoda</taxon>
        <taxon>Digenea</taxon>
        <taxon>Plagiorchiida</taxon>
        <taxon>Echinostomata</taxon>
        <taxon>Echinostomatoidea</taxon>
        <taxon>Echinostomatidae</taxon>
        <taxon>Echinostoma</taxon>
    </lineage>
</organism>
<dbReference type="AlphaFoldDB" id="A0A183A3V8"/>
<protein>
    <submittedName>
        <fullName evidence="2">MIER3 protein</fullName>
    </submittedName>
</protein>
<sequence>LVGDTWNTATPGVTGIVTPITSSVVLAPSTAVSTSSDAPVSSYSVFSSSHTVQPVVAGDHSEPGVVTSHEPVAGSHQSEMEMAHELHTATTSAEEISETAHLVKVSTSIAESIPFTSLVGSQDSSAISIADDQQSVLISEIDQTGVSVEQTEPNHVPTTDLPQSDQDLHEVSGINQQETSAVLAEDDEEEEELPEENDTEEPGEDDGLDEEEGNEDEAYPEHGESEEEAEPYSEEEGEDEGDGEEEDLNETAVADGYDEVIELSSKSAIFF</sequence>
<name>A0A183A3V8_9TREM</name>
<dbReference type="WBParaSite" id="ECPE_0000164301-mRNA-1">
    <property type="protein sequence ID" value="ECPE_0000164301-mRNA-1"/>
    <property type="gene ID" value="ECPE_0000164301"/>
</dbReference>